<accession>A0A4R6QI02</accession>
<dbReference type="SUPFAM" id="SSF55073">
    <property type="entry name" value="Nucleotide cyclase"/>
    <property type="match status" value="1"/>
</dbReference>
<dbReference type="CDD" id="cd01949">
    <property type="entry name" value="GGDEF"/>
    <property type="match status" value="1"/>
</dbReference>
<proteinExistence type="predicted"/>
<organism evidence="6 7">
    <name type="scientific">Roseateles toxinivorans</name>
    <dbReference type="NCBI Taxonomy" id="270368"/>
    <lineage>
        <taxon>Bacteria</taxon>
        <taxon>Pseudomonadati</taxon>
        <taxon>Pseudomonadota</taxon>
        <taxon>Betaproteobacteria</taxon>
        <taxon>Burkholderiales</taxon>
        <taxon>Sphaerotilaceae</taxon>
        <taxon>Roseateles</taxon>
    </lineage>
</organism>
<feature type="domain" description="GGDEF" evidence="5">
    <location>
        <begin position="174"/>
        <end position="311"/>
    </location>
</feature>
<dbReference type="Proteomes" id="UP000295361">
    <property type="component" value="Unassembled WGS sequence"/>
</dbReference>
<dbReference type="PANTHER" id="PTHR45138:SF9">
    <property type="entry name" value="DIGUANYLATE CYCLASE DGCM-RELATED"/>
    <property type="match status" value="1"/>
</dbReference>
<dbReference type="InterPro" id="IPR050469">
    <property type="entry name" value="Diguanylate_Cyclase"/>
</dbReference>
<dbReference type="NCBIfam" id="TIGR00254">
    <property type="entry name" value="GGDEF"/>
    <property type="match status" value="1"/>
</dbReference>
<dbReference type="InterPro" id="IPR000160">
    <property type="entry name" value="GGDEF_dom"/>
</dbReference>
<protein>
    <recommendedName>
        <fullName evidence="1">diguanylate cyclase</fullName>
        <ecNumber evidence="1">2.7.7.65</ecNumber>
    </recommendedName>
</protein>
<evidence type="ECO:0000256" key="2">
    <source>
        <dbReference type="ARBA" id="ARBA00034247"/>
    </source>
</evidence>
<evidence type="ECO:0000256" key="3">
    <source>
        <dbReference type="PROSITE-ProRule" id="PRU00169"/>
    </source>
</evidence>
<dbReference type="GO" id="GO:0052621">
    <property type="term" value="F:diguanylate cyclase activity"/>
    <property type="evidence" value="ECO:0007669"/>
    <property type="project" value="UniProtKB-EC"/>
</dbReference>
<dbReference type="SMART" id="SM00448">
    <property type="entry name" value="REC"/>
    <property type="match status" value="1"/>
</dbReference>
<keyword evidence="7" id="KW-1185">Reference proteome</keyword>
<comment type="caution">
    <text evidence="6">The sequence shown here is derived from an EMBL/GenBank/DDBJ whole genome shotgun (WGS) entry which is preliminary data.</text>
</comment>
<dbReference type="EMBL" id="SNXS01000011">
    <property type="protein sequence ID" value="TDP61672.1"/>
    <property type="molecule type" value="Genomic_DNA"/>
</dbReference>
<evidence type="ECO:0000313" key="6">
    <source>
        <dbReference type="EMBL" id="TDP61672.1"/>
    </source>
</evidence>
<dbReference type="InterPro" id="IPR011006">
    <property type="entry name" value="CheY-like_superfamily"/>
</dbReference>
<dbReference type="GO" id="GO:0043709">
    <property type="term" value="P:cell adhesion involved in single-species biofilm formation"/>
    <property type="evidence" value="ECO:0007669"/>
    <property type="project" value="TreeGrafter"/>
</dbReference>
<feature type="modified residue" description="4-aspartylphosphate" evidence="3">
    <location>
        <position position="64"/>
    </location>
</feature>
<dbReference type="InterPro" id="IPR001789">
    <property type="entry name" value="Sig_transdc_resp-reg_receiver"/>
</dbReference>
<dbReference type="GO" id="GO:0000160">
    <property type="term" value="P:phosphorelay signal transduction system"/>
    <property type="evidence" value="ECO:0007669"/>
    <property type="project" value="InterPro"/>
</dbReference>
<dbReference type="SUPFAM" id="SSF52172">
    <property type="entry name" value="CheY-like"/>
    <property type="match status" value="1"/>
</dbReference>
<gene>
    <name evidence="6" type="ORF">DES47_11189</name>
</gene>
<keyword evidence="3" id="KW-0597">Phosphoprotein</keyword>
<dbReference type="GO" id="GO:0005886">
    <property type="term" value="C:plasma membrane"/>
    <property type="evidence" value="ECO:0007669"/>
    <property type="project" value="TreeGrafter"/>
</dbReference>
<dbReference type="InParanoid" id="A0A4R6QI02"/>
<dbReference type="InterPro" id="IPR029787">
    <property type="entry name" value="Nucleotide_cyclase"/>
</dbReference>
<name>A0A4R6QI02_9BURK</name>
<dbReference type="SMART" id="SM00267">
    <property type="entry name" value="GGDEF"/>
    <property type="match status" value="1"/>
</dbReference>
<dbReference type="Gene3D" id="3.40.50.2300">
    <property type="match status" value="1"/>
</dbReference>
<dbReference type="PROSITE" id="PS50887">
    <property type="entry name" value="GGDEF"/>
    <property type="match status" value="1"/>
</dbReference>
<dbReference type="InterPro" id="IPR043128">
    <property type="entry name" value="Rev_trsase/Diguanyl_cyclase"/>
</dbReference>
<evidence type="ECO:0000259" key="5">
    <source>
        <dbReference type="PROSITE" id="PS50887"/>
    </source>
</evidence>
<dbReference type="FunFam" id="3.30.70.270:FF:000001">
    <property type="entry name" value="Diguanylate cyclase domain protein"/>
    <property type="match status" value="1"/>
</dbReference>
<comment type="catalytic activity">
    <reaction evidence="2">
        <text>2 GTP = 3',3'-c-di-GMP + 2 diphosphate</text>
        <dbReference type="Rhea" id="RHEA:24898"/>
        <dbReference type="ChEBI" id="CHEBI:33019"/>
        <dbReference type="ChEBI" id="CHEBI:37565"/>
        <dbReference type="ChEBI" id="CHEBI:58805"/>
        <dbReference type="EC" id="2.7.7.65"/>
    </reaction>
</comment>
<dbReference type="FunCoup" id="A0A4R6QI02">
    <property type="interactions" value="136"/>
</dbReference>
<feature type="domain" description="Response regulatory" evidence="4">
    <location>
        <begin position="16"/>
        <end position="131"/>
    </location>
</feature>
<evidence type="ECO:0000313" key="7">
    <source>
        <dbReference type="Proteomes" id="UP000295361"/>
    </source>
</evidence>
<sequence>MTEANAAGPDAPHRSRLLVVDDQQVNVQALYQALSAEHQIFVATGGEQALSLCLAKQPDLVLLDVVMPGIDGFEVCRRLKADPRTRDIPVIFVTASSEEEAETHGLELGAADFITKPISPAIVRARVRTQLTLKAQADLLRQMAFLDGLTGVWNRRAFDERLQTEWLRATRSGHPLSVVLIDVDHFKRYNDHYGHQAGDDCLRRVAEVLTRQLNRPGDMLARYGGEEFVCLLPETDAAGALEVAQRLERGVRAEAIPHAESVVDPSVTVSLGVAARSGEGCNTTANLLAAADAQLYRAKTEGRGRVCGLAAAA</sequence>
<reference evidence="6 7" key="1">
    <citation type="submission" date="2019-03" db="EMBL/GenBank/DDBJ databases">
        <title>Genomic Encyclopedia of Type Strains, Phase IV (KMG-IV): sequencing the most valuable type-strain genomes for metagenomic binning, comparative biology and taxonomic classification.</title>
        <authorList>
            <person name="Goeker M."/>
        </authorList>
    </citation>
    <scope>NUCLEOTIDE SEQUENCE [LARGE SCALE GENOMIC DNA]</scope>
    <source>
        <strain evidence="6 7">DSM 16998</strain>
    </source>
</reference>
<dbReference type="Pfam" id="PF00990">
    <property type="entry name" value="GGDEF"/>
    <property type="match status" value="1"/>
</dbReference>
<dbReference type="PANTHER" id="PTHR45138">
    <property type="entry name" value="REGULATORY COMPONENTS OF SENSORY TRANSDUCTION SYSTEM"/>
    <property type="match status" value="1"/>
</dbReference>
<dbReference type="GO" id="GO:1902201">
    <property type="term" value="P:negative regulation of bacterial-type flagellum-dependent cell motility"/>
    <property type="evidence" value="ECO:0007669"/>
    <property type="project" value="TreeGrafter"/>
</dbReference>
<dbReference type="Pfam" id="PF00072">
    <property type="entry name" value="Response_reg"/>
    <property type="match status" value="1"/>
</dbReference>
<dbReference type="EC" id="2.7.7.65" evidence="1"/>
<dbReference type="AlphaFoldDB" id="A0A4R6QI02"/>
<dbReference type="OrthoDB" id="9813903at2"/>
<dbReference type="Gene3D" id="3.30.70.270">
    <property type="match status" value="1"/>
</dbReference>
<evidence type="ECO:0000259" key="4">
    <source>
        <dbReference type="PROSITE" id="PS50110"/>
    </source>
</evidence>
<dbReference type="PROSITE" id="PS50110">
    <property type="entry name" value="RESPONSE_REGULATORY"/>
    <property type="match status" value="1"/>
</dbReference>
<dbReference type="RefSeq" id="WP_133703516.1">
    <property type="nucleotide sequence ID" value="NZ_SNXS01000011.1"/>
</dbReference>
<dbReference type="CDD" id="cd19920">
    <property type="entry name" value="REC_PA4781-like"/>
    <property type="match status" value="1"/>
</dbReference>
<evidence type="ECO:0000256" key="1">
    <source>
        <dbReference type="ARBA" id="ARBA00012528"/>
    </source>
</evidence>